<evidence type="ECO:0000313" key="3">
    <source>
        <dbReference type="Proteomes" id="UP000268829"/>
    </source>
</evidence>
<feature type="transmembrane region" description="Helical" evidence="1">
    <location>
        <begin position="6"/>
        <end position="25"/>
    </location>
</feature>
<dbReference type="EMBL" id="RHHS01000008">
    <property type="protein sequence ID" value="RNB61218.1"/>
    <property type="molecule type" value="Genomic_DNA"/>
</dbReference>
<name>A0A3M8BCR1_9BACL</name>
<feature type="transmembrane region" description="Helical" evidence="1">
    <location>
        <begin position="45"/>
        <end position="64"/>
    </location>
</feature>
<gene>
    <name evidence="2" type="ORF">EDM57_02370</name>
</gene>
<evidence type="ECO:0000313" key="2">
    <source>
        <dbReference type="EMBL" id="RNB61218.1"/>
    </source>
</evidence>
<proteinExistence type="predicted"/>
<protein>
    <submittedName>
        <fullName evidence="2">Uncharacterized protein</fullName>
    </submittedName>
</protein>
<organism evidence="2 3">
    <name type="scientific">Brevibacillus gelatini</name>
    <dbReference type="NCBI Taxonomy" id="1655277"/>
    <lineage>
        <taxon>Bacteria</taxon>
        <taxon>Bacillati</taxon>
        <taxon>Bacillota</taxon>
        <taxon>Bacilli</taxon>
        <taxon>Bacillales</taxon>
        <taxon>Paenibacillaceae</taxon>
        <taxon>Brevibacillus</taxon>
    </lineage>
</organism>
<dbReference type="Proteomes" id="UP000268829">
    <property type="component" value="Unassembled WGS sequence"/>
</dbReference>
<evidence type="ECO:0000256" key="1">
    <source>
        <dbReference type="SAM" id="Phobius"/>
    </source>
</evidence>
<comment type="caution">
    <text evidence="2">The sequence shown here is derived from an EMBL/GenBank/DDBJ whole genome shotgun (WGS) entry which is preliminary data.</text>
</comment>
<dbReference type="AlphaFoldDB" id="A0A3M8BCR1"/>
<keyword evidence="1" id="KW-0472">Membrane</keyword>
<keyword evidence="1" id="KW-0812">Transmembrane</keyword>
<reference evidence="2 3" key="1">
    <citation type="submission" date="2018-10" db="EMBL/GenBank/DDBJ databases">
        <title>Phylogenomics of Brevibacillus.</title>
        <authorList>
            <person name="Dunlap C."/>
        </authorList>
    </citation>
    <scope>NUCLEOTIDE SEQUENCE [LARGE SCALE GENOMIC DNA]</scope>
    <source>
        <strain evidence="2 3">DSM 100115</strain>
    </source>
</reference>
<keyword evidence="1" id="KW-1133">Transmembrane helix</keyword>
<sequence>MKIFYLSFYLSIMVIVALSFIWNLIEVMKALTEKNNTRFKTAKTVSIISFLLLLVLYIIIFEYIGR</sequence>
<accession>A0A3M8BCR1</accession>
<keyword evidence="3" id="KW-1185">Reference proteome</keyword>